<organism evidence="2 3">
    <name type="scientific">Pseudomonas quercus</name>
    <dbReference type="NCBI Taxonomy" id="2722792"/>
    <lineage>
        <taxon>Bacteria</taxon>
        <taxon>Pseudomonadati</taxon>
        <taxon>Pseudomonadota</taxon>
        <taxon>Gammaproteobacteria</taxon>
        <taxon>Pseudomonadales</taxon>
        <taxon>Pseudomonadaceae</taxon>
        <taxon>Pseudomonas</taxon>
    </lineage>
</organism>
<keyword evidence="3" id="KW-1185">Reference proteome</keyword>
<evidence type="ECO:0000313" key="3">
    <source>
        <dbReference type="Proteomes" id="UP000746535"/>
    </source>
</evidence>
<dbReference type="PANTHER" id="PTHR14905">
    <property type="entry name" value="NG37"/>
    <property type="match status" value="1"/>
</dbReference>
<reference evidence="2 3" key="1">
    <citation type="submission" date="2020-03" db="EMBL/GenBank/DDBJ databases">
        <authorList>
            <person name="Wang L."/>
            <person name="He N."/>
            <person name="Li Y."/>
            <person name="Fang Y."/>
            <person name="Zhang F."/>
        </authorList>
    </citation>
    <scope>NUCLEOTIDE SEQUENCE [LARGE SCALE GENOMIC DNA]</scope>
    <source>
        <strain evidence="3">hsmgli-8</strain>
    </source>
</reference>
<proteinExistence type="predicted"/>
<dbReference type="Proteomes" id="UP000746535">
    <property type="component" value="Unassembled WGS sequence"/>
</dbReference>
<dbReference type="InterPro" id="IPR052577">
    <property type="entry name" value="VWA7"/>
</dbReference>
<dbReference type="Pfam" id="PF07217">
    <property type="entry name" value="Het-C"/>
    <property type="match status" value="2"/>
</dbReference>
<gene>
    <name evidence="2" type="ORF">HBH25_06220</name>
</gene>
<dbReference type="PANTHER" id="PTHR14905:SF7">
    <property type="entry name" value="VON WILLEBRAND FACTOR A DOMAIN-CONTAINING PROTEIN 7"/>
    <property type="match status" value="1"/>
</dbReference>
<evidence type="ECO:0000256" key="1">
    <source>
        <dbReference type="SAM" id="MobiDB-lite"/>
    </source>
</evidence>
<name>A0ABX0YDX5_9PSED</name>
<evidence type="ECO:0008006" key="4">
    <source>
        <dbReference type="Google" id="ProtNLM"/>
    </source>
</evidence>
<feature type="region of interest" description="Disordered" evidence="1">
    <location>
        <begin position="192"/>
        <end position="211"/>
    </location>
</feature>
<sequence length="683" mass="75554">MTDEVTPVLQSTYALDQLTRVAAASSDLSFAQVMLPVFEGNLPVLLFKALRTALLSAQVANPTLHVTQLEAGLADYEYETRTLRVSQAGLDEAVADPEKTTGLLVAMIEAFAHHVDNILRHDFADALPDPEVAFAAAPTELGTRYAASVTFMDAIPEDGVSFGHYTKVDFDGPLLLKLPALAPINKAASGQRARRNKRFAEGHGNPSEGEFGHASIERAPLLAVGFTEEQCERIYFGNWLRDHSQLVDPKLVRAPGAPCSFPALLSRDALTRVVDVLAAREFHSLEADEAGRSEYTVTPDILLVYRPREHIDNPLSLDKDAIDPRTIDPDFDPLIKPGDPLDGIHAKYSLPLHFKFAISYMRQKLRAAQAEGMTSAGFRYFGEALHVLEDLFAHSNYAELCLRRLGHADIAVWTVPKEDTAHKLPLITGVFGSTDVVSSVAEPLAKALFPLDGLDYQSIEPGHRSDTEKMLLIMLKDMGEHKAHAALEQALEQRDKAAENSFFQALHGAAWIAKLPLNALSYAKNLVMQPLLRWVGDNLGYWTMDADPNQVAGVPATHTQLAKDHATHPLHGLTVALAQSAVERVGRAMFEAWHGNSSRRPDYLAASYFVHPHTPSVSWYIPIVEEWVKANPDKLAQAGQYLKVLQIRFDELNEARARLKALGKDNTYKIKEYRELIWMHGVE</sequence>
<dbReference type="RefSeq" id="WP_168082593.1">
    <property type="nucleotide sequence ID" value="NZ_JAAVJI010000002.1"/>
</dbReference>
<comment type="caution">
    <text evidence="2">The sequence shown here is derived from an EMBL/GenBank/DDBJ whole genome shotgun (WGS) entry which is preliminary data.</text>
</comment>
<dbReference type="InterPro" id="IPR010816">
    <property type="entry name" value="Het-C"/>
</dbReference>
<dbReference type="EMBL" id="JAAVJI010000002">
    <property type="protein sequence ID" value="NJP00457.1"/>
    <property type="molecule type" value="Genomic_DNA"/>
</dbReference>
<evidence type="ECO:0000313" key="2">
    <source>
        <dbReference type="EMBL" id="NJP00457.1"/>
    </source>
</evidence>
<accession>A0ABX0YDX5</accession>
<protein>
    <recommendedName>
        <fullName evidence="4">Heterokaryon incompatibility protein Het-C</fullName>
    </recommendedName>
</protein>